<dbReference type="InterPro" id="IPR001789">
    <property type="entry name" value="Sig_transdc_resp-reg_receiver"/>
</dbReference>
<dbReference type="Pfam" id="PF00072">
    <property type="entry name" value="Response_reg"/>
    <property type="match status" value="1"/>
</dbReference>
<reference evidence="4 5" key="1">
    <citation type="submission" date="2019-07" db="EMBL/GenBank/DDBJ databases">
        <title>Genomic Encyclopedia of Type Strains, Phase I: the one thousand microbial genomes (KMG-I) project.</title>
        <authorList>
            <person name="Kyrpides N."/>
        </authorList>
    </citation>
    <scope>NUCLEOTIDE SEQUENCE [LARGE SCALE GENOMIC DNA]</scope>
    <source>
        <strain evidence="4 5">DSM 375</strain>
    </source>
</reference>
<protein>
    <submittedName>
        <fullName evidence="4">Twitching motility two-component system response regulator PilH</fullName>
    </submittedName>
</protein>
<comment type="caution">
    <text evidence="4">The sequence shown here is derived from an EMBL/GenBank/DDBJ whole genome shotgun (WGS) entry which is preliminary data.</text>
</comment>
<dbReference type="OrthoDB" id="9800897at2"/>
<feature type="modified residue" description="4-aspartylphosphate" evidence="2">
    <location>
        <position position="52"/>
    </location>
</feature>
<dbReference type="PANTHER" id="PTHR44591:SF20">
    <property type="entry name" value="PROTEIN PILH"/>
    <property type="match status" value="1"/>
</dbReference>
<dbReference type="CDD" id="cd00156">
    <property type="entry name" value="REC"/>
    <property type="match status" value="1"/>
</dbReference>
<evidence type="ECO:0000256" key="2">
    <source>
        <dbReference type="PROSITE-ProRule" id="PRU00169"/>
    </source>
</evidence>
<dbReference type="InterPro" id="IPR050595">
    <property type="entry name" value="Bact_response_regulator"/>
</dbReference>
<dbReference type="SUPFAM" id="SSF52172">
    <property type="entry name" value="CheY-like"/>
    <property type="match status" value="1"/>
</dbReference>
<evidence type="ECO:0000259" key="3">
    <source>
        <dbReference type="PROSITE" id="PS50110"/>
    </source>
</evidence>
<name>A0A562IKZ4_9GAMM</name>
<dbReference type="InterPro" id="IPR011006">
    <property type="entry name" value="CheY-like_superfamily"/>
</dbReference>
<evidence type="ECO:0000313" key="4">
    <source>
        <dbReference type="EMBL" id="TWH71363.1"/>
    </source>
</evidence>
<gene>
    <name evidence="4" type="ORF">LX59_01646</name>
</gene>
<dbReference type="Proteomes" id="UP000319627">
    <property type="component" value="Unassembled WGS sequence"/>
</dbReference>
<dbReference type="Gene3D" id="3.40.50.2300">
    <property type="match status" value="1"/>
</dbReference>
<keyword evidence="5" id="KW-1185">Reference proteome</keyword>
<accession>A0A562IKZ4</accession>
<dbReference type="PROSITE" id="PS50110">
    <property type="entry name" value="RESPONSE_REGULATORY"/>
    <property type="match status" value="1"/>
</dbReference>
<feature type="domain" description="Response regulatory" evidence="3">
    <location>
        <begin position="3"/>
        <end position="119"/>
    </location>
</feature>
<dbReference type="GO" id="GO:0000160">
    <property type="term" value="P:phosphorelay signal transduction system"/>
    <property type="evidence" value="ECO:0007669"/>
    <property type="project" value="InterPro"/>
</dbReference>
<proteinExistence type="predicted"/>
<dbReference type="EMBL" id="VLKG01000005">
    <property type="protein sequence ID" value="TWH71363.1"/>
    <property type="molecule type" value="Genomic_DNA"/>
</dbReference>
<dbReference type="RefSeq" id="WP_144571360.1">
    <property type="nucleotide sequence ID" value="NZ_VLKG01000005.1"/>
</dbReference>
<dbReference type="SMART" id="SM00448">
    <property type="entry name" value="REC"/>
    <property type="match status" value="1"/>
</dbReference>
<dbReference type="PANTHER" id="PTHR44591">
    <property type="entry name" value="STRESS RESPONSE REGULATOR PROTEIN 1"/>
    <property type="match status" value="1"/>
</dbReference>
<organism evidence="4 5">
    <name type="scientific">Azomonas agilis</name>
    <dbReference type="NCBI Taxonomy" id="116849"/>
    <lineage>
        <taxon>Bacteria</taxon>
        <taxon>Pseudomonadati</taxon>
        <taxon>Pseudomonadota</taxon>
        <taxon>Gammaproteobacteria</taxon>
        <taxon>Pseudomonadales</taxon>
        <taxon>Pseudomonadaceae</taxon>
        <taxon>Azomonas</taxon>
    </lineage>
</organism>
<sequence>MARVLIVDHSSTELSKLKSLLEQLGHQVLSAENGADGVVLAREEQPDAVVMDILLPGLNGFQATRQLSMDAETTHIPVIITSNRDQETDEIWARRQGAKGYLLKPVAKERLAHLLTDLSSPKLRAIAPQSAYGT</sequence>
<evidence type="ECO:0000256" key="1">
    <source>
        <dbReference type="ARBA" id="ARBA00022553"/>
    </source>
</evidence>
<evidence type="ECO:0000313" key="5">
    <source>
        <dbReference type="Proteomes" id="UP000319627"/>
    </source>
</evidence>
<dbReference type="AlphaFoldDB" id="A0A562IKZ4"/>
<keyword evidence="1 2" id="KW-0597">Phosphoprotein</keyword>